<gene>
    <name evidence="1" type="ORF">DZC30_07830</name>
</gene>
<evidence type="ECO:0000313" key="2">
    <source>
        <dbReference type="Proteomes" id="UP000261948"/>
    </source>
</evidence>
<dbReference type="AlphaFoldDB" id="A0A373FMY4"/>
<keyword evidence="2" id="KW-1185">Reference proteome</keyword>
<dbReference type="OrthoDB" id="3078624at2"/>
<proteinExistence type="predicted"/>
<comment type="caution">
    <text evidence="1">The sequence shown here is derived from an EMBL/GenBank/DDBJ whole genome shotgun (WGS) entry which is preliminary data.</text>
</comment>
<sequence>MHPEIEAHYLAVEWLEPGRARRVVVSPDPLDIELSPDGVLRLETQIFHDFHPWLGLRLSGQLRQSSPVFVDTQGQEHPMLAVDDGASGTWWVQGDGWDARKNKHLSELHRTMGRFDVRIGKHCLLIDNLATGLGQAQLEEYLQDFKNDLIWLVLSSGTATSSRAGASSGGGLPVALMEFASSAARVGSWPARILREVLAETPRSRLRPNSASFRQYARQPDRPRIIGRASEESADTADNRYLRHMVQVCNRIAFTAKQASDQQAERFAELACLEEKRSVDYGATETRQVNPEMFDRQIAELTEKLDRLAAWSDDDPDEDRDGLQDYRIEITKKYGRRGDEFFYEKPEGRSAYDDKKGIEYNVVRLPETLSSLVVAVQNFCRLFTLTGRPSIKLKNSLNGKQYRYLDFSSVFAVDPDRRAIEAKLRTRTRLERNGWQHALSHSERAEMQRESHTATSRAKTYMRLAGEAMKSASDLESSQAALRQQDAHWHSLGVQPQSTFPMGMRYVLSPDYAAVLKAYTRVRELAERAGIGGESLDELHRISILHASAVYERWCLVKIIGTLIKDFDFEPSPGWQELVFRAVTGRPDSASLLFNRKDIGISAILEIQPVLENGRRPDFRLRFSNSDSADVGAIVMDAKFRTRWRRGELTDLLAELVDGKGYGGKRDRVFILQPQANAVSEPSSPLAWGQHCDYGQEAPTNHRTGSIQLAAGTQGGGAQQNLRRLIAIELQAVFPQPPSPDEEYNWNSTSCCIRCATKHESVDIKRRQTRRGRDYWSQNCGNCGMETVRTHCYDCDATLFKNGTDLTYHRTLAEQITNVMCPSCGAYFDKDFLAVAASATE</sequence>
<dbReference type="Proteomes" id="UP000261948">
    <property type="component" value="Unassembled WGS sequence"/>
</dbReference>
<dbReference type="EMBL" id="QURR01000008">
    <property type="protein sequence ID" value="RGE45500.1"/>
    <property type="molecule type" value="Genomic_DNA"/>
</dbReference>
<accession>A0A373FMY4</accession>
<protein>
    <submittedName>
        <fullName evidence="1">Uncharacterized protein</fullName>
    </submittedName>
</protein>
<evidence type="ECO:0000313" key="1">
    <source>
        <dbReference type="EMBL" id="RGE45500.1"/>
    </source>
</evidence>
<reference evidence="1 2" key="1">
    <citation type="submission" date="2018-08" db="EMBL/GenBank/DDBJ databases">
        <title>Comamonas testosteroni strain SWCO2.</title>
        <authorList>
            <person name="Jiang N."/>
            <person name="Zhang X.Z."/>
        </authorList>
    </citation>
    <scope>NUCLEOTIDE SEQUENCE [LARGE SCALE GENOMIC DNA]</scope>
    <source>
        <strain evidence="1 2">SWCO2</strain>
    </source>
</reference>
<organism evidence="1 2">
    <name type="scientific">Comamonas testosteroni</name>
    <name type="common">Pseudomonas testosteroni</name>
    <dbReference type="NCBI Taxonomy" id="285"/>
    <lineage>
        <taxon>Bacteria</taxon>
        <taxon>Pseudomonadati</taxon>
        <taxon>Pseudomonadota</taxon>
        <taxon>Betaproteobacteria</taxon>
        <taxon>Burkholderiales</taxon>
        <taxon>Comamonadaceae</taxon>
        <taxon>Comamonas</taxon>
    </lineage>
</organism>
<name>A0A373FMY4_COMTE</name>